<keyword evidence="6" id="KW-0813">Transport</keyword>
<keyword evidence="5 9" id="KW-0472">Membrane</keyword>
<evidence type="ECO:0000313" key="13">
    <source>
        <dbReference type="Proteomes" id="UP000460751"/>
    </source>
</evidence>
<evidence type="ECO:0000256" key="3">
    <source>
        <dbReference type="ARBA" id="ARBA00022692"/>
    </source>
</evidence>
<keyword evidence="4 9" id="KW-1133">Transmembrane helix</keyword>
<keyword evidence="6" id="KW-0653">Protein transport</keyword>
<comment type="similarity">
    <text evidence="6">Belongs to the exbB/tolQ family.</text>
</comment>
<gene>
    <name evidence="12" type="ORF">GLW01_14165</name>
</gene>
<feature type="transmembrane region" description="Helical" evidence="9">
    <location>
        <begin position="365"/>
        <end position="392"/>
    </location>
</feature>
<evidence type="ECO:0000256" key="10">
    <source>
        <dbReference type="SAM" id="SignalP"/>
    </source>
</evidence>
<name>A0A9X4YH49_9GAMM</name>
<dbReference type="AlphaFoldDB" id="A0A9X4YH49"/>
<evidence type="ECO:0000256" key="7">
    <source>
        <dbReference type="SAM" id="Coils"/>
    </source>
</evidence>
<dbReference type="InterPro" id="IPR002898">
    <property type="entry name" value="MotA_ExbB_proton_chnl"/>
</dbReference>
<feature type="signal peptide" evidence="10">
    <location>
        <begin position="1"/>
        <end position="28"/>
    </location>
</feature>
<feature type="transmembrane region" description="Helical" evidence="9">
    <location>
        <begin position="276"/>
        <end position="297"/>
    </location>
</feature>
<keyword evidence="13" id="KW-1185">Reference proteome</keyword>
<accession>A0A9X4YH49</accession>
<dbReference type="OrthoDB" id="4045at2"/>
<evidence type="ECO:0000256" key="9">
    <source>
        <dbReference type="SAM" id="Phobius"/>
    </source>
</evidence>
<feature type="transmembrane region" description="Helical" evidence="9">
    <location>
        <begin position="404"/>
        <end position="423"/>
    </location>
</feature>
<protein>
    <submittedName>
        <fullName evidence="12">MotA/TolQ/ExbB proton channel family protein</fullName>
    </submittedName>
</protein>
<evidence type="ECO:0000256" key="2">
    <source>
        <dbReference type="ARBA" id="ARBA00022475"/>
    </source>
</evidence>
<evidence type="ECO:0000256" key="4">
    <source>
        <dbReference type="ARBA" id="ARBA00022989"/>
    </source>
</evidence>
<feature type="compositionally biased region" description="Polar residues" evidence="8">
    <location>
        <begin position="235"/>
        <end position="247"/>
    </location>
</feature>
<dbReference type="PANTHER" id="PTHR30625:SF11">
    <property type="entry name" value="MOTA_TOLQ_EXBB PROTON CHANNEL DOMAIN-CONTAINING PROTEIN"/>
    <property type="match status" value="1"/>
</dbReference>
<keyword evidence="7" id="KW-0175">Coiled coil</keyword>
<keyword evidence="3 9" id="KW-0812">Transmembrane</keyword>
<dbReference type="GO" id="GO:0017038">
    <property type="term" value="P:protein import"/>
    <property type="evidence" value="ECO:0007669"/>
    <property type="project" value="TreeGrafter"/>
</dbReference>
<comment type="subcellular location">
    <subcellularLocation>
        <location evidence="1">Cell membrane</location>
        <topology evidence="1">Multi-pass membrane protein</topology>
    </subcellularLocation>
    <subcellularLocation>
        <location evidence="6">Membrane</location>
        <topology evidence="6">Multi-pass membrane protein</topology>
    </subcellularLocation>
</comment>
<reference evidence="12 13" key="1">
    <citation type="submission" date="2019-11" db="EMBL/GenBank/DDBJ databases">
        <title>Genome sequences of 17 halophilic strains isolated from different environments.</title>
        <authorList>
            <person name="Furrow R.E."/>
        </authorList>
    </citation>
    <scope>NUCLEOTIDE SEQUENCE [LARGE SCALE GENOMIC DNA]</scope>
    <source>
        <strain evidence="12 13">22507_15_FS</strain>
    </source>
</reference>
<evidence type="ECO:0000256" key="8">
    <source>
        <dbReference type="SAM" id="MobiDB-lite"/>
    </source>
</evidence>
<dbReference type="PANTHER" id="PTHR30625">
    <property type="entry name" value="PROTEIN TOLQ"/>
    <property type="match status" value="1"/>
</dbReference>
<evidence type="ECO:0000259" key="11">
    <source>
        <dbReference type="Pfam" id="PF01618"/>
    </source>
</evidence>
<evidence type="ECO:0000256" key="6">
    <source>
        <dbReference type="RuleBase" id="RU004057"/>
    </source>
</evidence>
<dbReference type="InterPro" id="IPR017270">
    <property type="entry name" value="MotA/TolQ/ExbB-rel"/>
</dbReference>
<organism evidence="12 13">
    <name type="scientific">Vreelandella halophila</name>
    <dbReference type="NCBI Taxonomy" id="86177"/>
    <lineage>
        <taxon>Bacteria</taxon>
        <taxon>Pseudomonadati</taxon>
        <taxon>Pseudomonadota</taxon>
        <taxon>Gammaproteobacteria</taxon>
        <taxon>Oceanospirillales</taxon>
        <taxon>Halomonadaceae</taxon>
        <taxon>Vreelandella</taxon>
    </lineage>
</organism>
<feature type="region of interest" description="Disordered" evidence="8">
    <location>
        <begin position="222"/>
        <end position="248"/>
    </location>
</feature>
<keyword evidence="10" id="KW-0732">Signal</keyword>
<dbReference type="GO" id="GO:0005886">
    <property type="term" value="C:plasma membrane"/>
    <property type="evidence" value="ECO:0007669"/>
    <property type="project" value="UniProtKB-SubCell"/>
</dbReference>
<evidence type="ECO:0000256" key="5">
    <source>
        <dbReference type="ARBA" id="ARBA00023136"/>
    </source>
</evidence>
<dbReference type="Proteomes" id="UP000460751">
    <property type="component" value="Unassembled WGS sequence"/>
</dbReference>
<comment type="caution">
    <text evidence="12">The sequence shown here is derived from an EMBL/GenBank/DDBJ whole genome shotgun (WGS) entry which is preliminary data.</text>
</comment>
<dbReference type="Pfam" id="PF01618">
    <property type="entry name" value="MotA_ExbB"/>
    <property type="match status" value="1"/>
</dbReference>
<evidence type="ECO:0000313" key="12">
    <source>
        <dbReference type="EMBL" id="MYL27935.1"/>
    </source>
</evidence>
<feature type="coiled-coil region" evidence="7">
    <location>
        <begin position="54"/>
        <end position="102"/>
    </location>
</feature>
<dbReference type="InterPro" id="IPR050790">
    <property type="entry name" value="ExbB/TolQ_transport"/>
</dbReference>
<dbReference type="EMBL" id="WMEX01000008">
    <property type="protein sequence ID" value="MYL27935.1"/>
    <property type="molecule type" value="Genomic_DNA"/>
</dbReference>
<feature type="chain" id="PRO_5040747469" evidence="10">
    <location>
        <begin position="29"/>
        <end position="460"/>
    </location>
</feature>
<evidence type="ECO:0000256" key="1">
    <source>
        <dbReference type="ARBA" id="ARBA00004651"/>
    </source>
</evidence>
<dbReference type="SUPFAM" id="SSF57997">
    <property type="entry name" value="Tropomyosin"/>
    <property type="match status" value="1"/>
</dbReference>
<proteinExistence type="inferred from homology"/>
<feature type="domain" description="MotA/TolQ/ExbB proton channel" evidence="11">
    <location>
        <begin position="319"/>
        <end position="435"/>
    </location>
</feature>
<keyword evidence="2" id="KW-1003">Cell membrane</keyword>
<dbReference type="PIRSF" id="PIRSF037714">
    <property type="entry name" value="TolR"/>
    <property type="match status" value="1"/>
</dbReference>
<sequence length="460" mass="50445">MKSPIKHVVTLAVCFTALVVAVPGQSVAQTTIDELYQRVQQDVESEATHNDERLQRFLQRAEEREAMLENVQSKVASAEAQREELQQRFDDNESTLAELEEQLNQRSGNLGELFGVFRQVAGDLEGTLFDSMVNLEHPERGSTIESLAEVEDVPTIRQMRELWSLMLQEISESGKVSRFEAEVTRPSGQSDTVPVTRVGTFNAVAGDKYLEFSPESQALVELSRQPGGQARDSASELSNTSDGSQVGFSMDPSRGALLGLLVQVPTLMERIQQGRIVGYIILALGVIGLLVVVDRAARLTRTSRRIKQQLNDMEHAREDNPLGRMMLAYYENKHLDDLEVLSKKLDEVTFSDMAELRKGLPTVKVLAAIAPLMGLLGTVTGMISTFQAITLFGTGDPKLMAGGISQALITTVLGLIVAIPLLLSSSFLSSRIQQLGKIIGEQSYGMVARKAVNIAESRNS</sequence>